<evidence type="ECO:0000256" key="2">
    <source>
        <dbReference type="ARBA" id="ARBA00005982"/>
    </source>
</evidence>
<dbReference type="PROSITE" id="PS01023">
    <property type="entry name" value="PTR2_2"/>
    <property type="match status" value="1"/>
</dbReference>
<dbReference type="Proteomes" id="UP001445335">
    <property type="component" value="Unassembled WGS sequence"/>
</dbReference>
<keyword evidence="3 6" id="KW-0812">Transmembrane</keyword>
<proteinExistence type="inferred from homology"/>
<evidence type="ECO:0000256" key="8">
    <source>
        <dbReference type="SAM" id="Phobius"/>
    </source>
</evidence>
<keyword evidence="5 8" id="KW-0472">Membrane</keyword>
<keyword evidence="6" id="KW-0813">Transport</keyword>
<evidence type="ECO:0000313" key="10">
    <source>
        <dbReference type="Proteomes" id="UP001445335"/>
    </source>
</evidence>
<feature type="transmembrane region" description="Helical" evidence="8">
    <location>
        <begin position="503"/>
        <end position="531"/>
    </location>
</feature>
<evidence type="ECO:0000256" key="1">
    <source>
        <dbReference type="ARBA" id="ARBA00004141"/>
    </source>
</evidence>
<feature type="transmembrane region" description="Helical" evidence="8">
    <location>
        <begin position="102"/>
        <end position="124"/>
    </location>
</feature>
<feature type="transmembrane region" description="Helical" evidence="8">
    <location>
        <begin position="472"/>
        <end position="491"/>
    </location>
</feature>
<name>A0AAW1QMX7_9CHLO</name>
<comment type="similarity">
    <text evidence="2 6">Belongs to the major facilitator superfamily. Proton-dependent oligopeptide transporter (POT/PTR) (TC 2.A.17) family.</text>
</comment>
<evidence type="ECO:0000256" key="6">
    <source>
        <dbReference type="RuleBase" id="RU003755"/>
    </source>
</evidence>
<dbReference type="Pfam" id="PF00854">
    <property type="entry name" value="PTR2"/>
    <property type="match status" value="1"/>
</dbReference>
<feature type="transmembrane region" description="Helical" evidence="8">
    <location>
        <begin position="185"/>
        <end position="204"/>
    </location>
</feature>
<dbReference type="InterPro" id="IPR018456">
    <property type="entry name" value="PTR2_symporter_CS"/>
</dbReference>
<dbReference type="GO" id="GO:0022857">
    <property type="term" value="F:transmembrane transporter activity"/>
    <property type="evidence" value="ECO:0007669"/>
    <property type="project" value="InterPro"/>
</dbReference>
<dbReference type="Gene3D" id="1.20.1250.20">
    <property type="entry name" value="MFS general substrate transporter like domains"/>
    <property type="match status" value="1"/>
</dbReference>
<feature type="transmembrane region" description="Helical" evidence="8">
    <location>
        <begin position="68"/>
        <end position="90"/>
    </location>
</feature>
<dbReference type="InterPro" id="IPR036259">
    <property type="entry name" value="MFS_trans_sf"/>
</dbReference>
<dbReference type="EMBL" id="JALJOU010000082">
    <property type="protein sequence ID" value="KAK9822864.1"/>
    <property type="molecule type" value="Genomic_DNA"/>
</dbReference>
<gene>
    <name evidence="9" type="ORF">WJX81_005939</name>
</gene>
<keyword evidence="4 8" id="KW-1133">Transmembrane helix</keyword>
<organism evidence="9 10">
    <name type="scientific">Elliptochloris bilobata</name>
    <dbReference type="NCBI Taxonomy" id="381761"/>
    <lineage>
        <taxon>Eukaryota</taxon>
        <taxon>Viridiplantae</taxon>
        <taxon>Chlorophyta</taxon>
        <taxon>core chlorophytes</taxon>
        <taxon>Trebouxiophyceae</taxon>
        <taxon>Trebouxiophyceae incertae sedis</taxon>
        <taxon>Elliptochloris clade</taxon>
        <taxon>Elliptochloris</taxon>
    </lineage>
</organism>
<accession>A0AAW1QMX7</accession>
<protein>
    <submittedName>
        <fullName evidence="9">Uncharacterized protein</fullName>
    </submittedName>
</protein>
<evidence type="ECO:0000256" key="3">
    <source>
        <dbReference type="ARBA" id="ARBA00022692"/>
    </source>
</evidence>
<comment type="subcellular location">
    <subcellularLocation>
        <location evidence="1 6">Membrane</location>
        <topology evidence="1 6">Multi-pass membrane protein</topology>
    </subcellularLocation>
</comment>
<feature type="transmembrane region" description="Helical" evidence="8">
    <location>
        <begin position="551"/>
        <end position="572"/>
    </location>
</feature>
<dbReference type="AlphaFoldDB" id="A0AAW1QMX7"/>
<evidence type="ECO:0000313" key="9">
    <source>
        <dbReference type="EMBL" id="KAK9822864.1"/>
    </source>
</evidence>
<evidence type="ECO:0000256" key="5">
    <source>
        <dbReference type="ARBA" id="ARBA00023136"/>
    </source>
</evidence>
<sequence>MAGGGDGTSGDQRQPLLDTADAPPKRRSTLLTVCPFILGNEFCERLAYYGLSTNLIIYMTRVMRYSPAFASAQLTLFEGTAYLTPILGAWLADAAWGRYKTILVFSIIYMVGLVVLCASAWLPGWTPRPDDDSAKWFQSGALFAALYIVALGTGGIKPNVSAFGADQLDVTDPQDRKDKNSFFNWFYLAINLGSLLAVTVVVYVQDSISWAIGFAIPAVAMAVAIVVFVSGSSLYTHVEPTESPMTRVVKVLWAAGKGSRRKALKLRRQREREARARSGYSGPVNLPPGMDSAPGIAAAMARSHSYDWVLAAAELPETDEEQGGGVAGFSAEQVEEVRMVVRMLPVFLTTILYWTIYAQMGSFFVVQGAQMDRWLFGGRFKVPAASLALFNTLSIILLIPIYDRGLVPLLRHYGTKLSLLSRIGWGLLVCAVAMAVSAALEAWRLSLFRRGVVLQDDPDAVDLNVFWQVPQYLLIGLSEVLAAIGQLEFFYDQAPDVMRSCSMALQLLSVCIGSYLSGALVLGVSQGSAALGAAGGAGWLPEDLNEGRLDLFFLLLAGLSLVNLALFVWVAVNYRYKSPMRIPSATGPQRADVTIGGVPFTPEEDVGVYGRSVTFAPDSPMLPAPFR</sequence>
<keyword evidence="10" id="KW-1185">Reference proteome</keyword>
<dbReference type="SUPFAM" id="SSF103473">
    <property type="entry name" value="MFS general substrate transporter"/>
    <property type="match status" value="1"/>
</dbReference>
<feature type="transmembrane region" description="Helical" evidence="8">
    <location>
        <begin position="343"/>
        <end position="364"/>
    </location>
</feature>
<feature type="region of interest" description="Disordered" evidence="7">
    <location>
        <begin position="1"/>
        <end position="23"/>
    </location>
</feature>
<feature type="transmembrane region" description="Helical" evidence="8">
    <location>
        <begin position="136"/>
        <end position="156"/>
    </location>
</feature>
<feature type="transmembrane region" description="Helical" evidence="8">
    <location>
        <begin position="423"/>
        <end position="443"/>
    </location>
</feature>
<feature type="transmembrane region" description="Helical" evidence="8">
    <location>
        <begin position="210"/>
        <end position="235"/>
    </location>
</feature>
<dbReference type="GO" id="GO:0006857">
    <property type="term" value="P:oligopeptide transport"/>
    <property type="evidence" value="ECO:0007669"/>
    <property type="project" value="InterPro"/>
</dbReference>
<evidence type="ECO:0000256" key="7">
    <source>
        <dbReference type="SAM" id="MobiDB-lite"/>
    </source>
</evidence>
<feature type="transmembrane region" description="Helical" evidence="8">
    <location>
        <begin position="384"/>
        <end position="402"/>
    </location>
</feature>
<comment type="caution">
    <text evidence="9">The sequence shown here is derived from an EMBL/GenBank/DDBJ whole genome shotgun (WGS) entry which is preliminary data.</text>
</comment>
<reference evidence="9 10" key="1">
    <citation type="journal article" date="2024" name="Nat. Commun.">
        <title>Phylogenomics reveals the evolutionary origins of lichenization in chlorophyte algae.</title>
        <authorList>
            <person name="Puginier C."/>
            <person name="Libourel C."/>
            <person name="Otte J."/>
            <person name="Skaloud P."/>
            <person name="Haon M."/>
            <person name="Grisel S."/>
            <person name="Petersen M."/>
            <person name="Berrin J.G."/>
            <person name="Delaux P.M."/>
            <person name="Dal Grande F."/>
            <person name="Keller J."/>
        </authorList>
    </citation>
    <scope>NUCLEOTIDE SEQUENCE [LARGE SCALE GENOMIC DNA]</scope>
    <source>
        <strain evidence="9 10">SAG 245.80</strain>
    </source>
</reference>
<evidence type="ECO:0000256" key="4">
    <source>
        <dbReference type="ARBA" id="ARBA00022989"/>
    </source>
</evidence>
<dbReference type="PANTHER" id="PTHR11654">
    <property type="entry name" value="OLIGOPEPTIDE TRANSPORTER-RELATED"/>
    <property type="match status" value="1"/>
</dbReference>
<dbReference type="GO" id="GO:0016020">
    <property type="term" value="C:membrane"/>
    <property type="evidence" value="ECO:0007669"/>
    <property type="project" value="UniProtKB-SubCell"/>
</dbReference>
<dbReference type="InterPro" id="IPR000109">
    <property type="entry name" value="POT_fam"/>
</dbReference>